<keyword evidence="3" id="KW-1185">Reference proteome</keyword>
<name>A0A8T0RGN8_PANVG</name>
<feature type="compositionally biased region" description="Basic and acidic residues" evidence="1">
    <location>
        <begin position="136"/>
        <end position="192"/>
    </location>
</feature>
<reference evidence="2" key="1">
    <citation type="submission" date="2020-05" db="EMBL/GenBank/DDBJ databases">
        <title>WGS assembly of Panicum virgatum.</title>
        <authorList>
            <person name="Lovell J.T."/>
            <person name="Jenkins J."/>
            <person name="Shu S."/>
            <person name="Juenger T.E."/>
            <person name="Schmutz J."/>
        </authorList>
    </citation>
    <scope>NUCLEOTIDE SEQUENCE</scope>
    <source>
        <strain evidence="2">AP13</strain>
    </source>
</reference>
<protein>
    <recommendedName>
        <fullName evidence="4">DUF4283 domain-containing protein</fullName>
    </recommendedName>
</protein>
<evidence type="ECO:0000313" key="2">
    <source>
        <dbReference type="EMBL" id="KAG2584288.1"/>
    </source>
</evidence>
<gene>
    <name evidence="2" type="ORF">PVAP13_6KG291206</name>
</gene>
<sequence>MRFSTAKKIEDLAFSPRMQMATVPRATFKEEHWNANVGAKAKLQTAWFRISRLPMEKRTVRKVSYIASFVGLPLEVDTNNLKRWSYVRVKIGCRDITKVPAVAEGVLDMHFYDFVFQREVPQEGFTNAAGNIWTRNNDRASDDNPSPKKQKRDEHGTGEASGKEMKSGEGPSDHEADRGEKVAAQKGDLEPMDHDDDIGMQNIIDKGKQNMNMTTYSTQEKFFCYG</sequence>
<dbReference type="PANTHER" id="PTHR33170">
    <property type="entry name" value="DUF4283 DOMAIN-CONTAINING PROTEIN-RELATED"/>
    <property type="match status" value="1"/>
</dbReference>
<dbReference type="EMBL" id="CM029047">
    <property type="protein sequence ID" value="KAG2584288.1"/>
    <property type="molecule type" value="Genomic_DNA"/>
</dbReference>
<dbReference type="Proteomes" id="UP000823388">
    <property type="component" value="Chromosome 6K"/>
</dbReference>
<evidence type="ECO:0008006" key="4">
    <source>
        <dbReference type="Google" id="ProtNLM"/>
    </source>
</evidence>
<dbReference type="AlphaFoldDB" id="A0A8T0RGN8"/>
<organism evidence="2 3">
    <name type="scientific">Panicum virgatum</name>
    <name type="common">Blackwell switchgrass</name>
    <dbReference type="NCBI Taxonomy" id="38727"/>
    <lineage>
        <taxon>Eukaryota</taxon>
        <taxon>Viridiplantae</taxon>
        <taxon>Streptophyta</taxon>
        <taxon>Embryophyta</taxon>
        <taxon>Tracheophyta</taxon>
        <taxon>Spermatophyta</taxon>
        <taxon>Magnoliopsida</taxon>
        <taxon>Liliopsida</taxon>
        <taxon>Poales</taxon>
        <taxon>Poaceae</taxon>
        <taxon>PACMAD clade</taxon>
        <taxon>Panicoideae</taxon>
        <taxon>Panicodae</taxon>
        <taxon>Paniceae</taxon>
        <taxon>Panicinae</taxon>
        <taxon>Panicum</taxon>
        <taxon>Panicum sect. Hiantes</taxon>
    </lineage>
</organism>
<comment type="caution">
    <text evidence="2">The sequence shown here is derived from an EMBL/GenBank/DDBJ whole genome shotgun (WGS) entry which is preliminary data.</text>
</comment>
<proteinExistence type="predicted"/>
<evidence type="ECO:0000256" key="1">
    <source>
        <dbReference type="SAM" id="MobiDB-lite"/>
    </source>
</evidence>
<evidence type="ECO:0000313" key="3">
    <source>
        <dbReference type="Proteomes" id="UP000823388"/>
    </source>
</evidence>
<accession>A0A8T0RGN8</accession>
<dbReference type="PANTHER" id="PTHR33170:SF22">
    <property type="entry name" value="OS10G0417100 PROTEIN"/>
    <property type="match status" value="1"/>
</dbReference>
<feature type="region of interest" description="Disordered" evidence="1">
    <location>
        <begin position="128"/>
        <end position="208"/>
    </location>
</feature>